<feature type="transmembrane region" description="Helical" evidence="1">
    <location>
        <begin position="36"/>
        <end position="55"/>
    </location>
</feature>
<evidence type="ECO:0000256" key="1">
    <source>
        <dbReference type="SAM" id="Phobius"/>
    </source>
</evidence>
<dbReference type="RefSeq" id="WP_380702778.1">
    <property type="nucleotide sequence ID" value="NZ_JBHSAP010000007.1"/>
</dbReference>
<keyword evidence="3" id="KW-1185">Reference proteome</keyword>
<keyword evidence="1" id="KW-0812">Transmembrane</keyword>
<keyword evidence="1" id="KW-0472">Membrane</keyword>
<organism evidence="2 3">
    <name type="scientific">Salinithrix halophila</name>
    <dbReference type="NCBI Taxonomy" id="1485204"/>
    <lineage>
        <taxon>Bacteria</taxon>
        <taxon>Bacillati</taxon>
        <taxon>Bacillota</taxon>
        <taxon>Bacilli</taxon>
        <taxon>Bacillales</taxon>
        <taxon>Thermoactinomycetaceae</taxon>
        <taxon>Salinithrix</taxon>
    </lineage>
</organism>
<evidence type="ECO:0008006" key="4">
    <source>
        <dbReference type="Google" id="ProtNLM"/>
    </source>
</evidence>
<evidence type="ECO:0000313" key="3">
    <source>
        <dbReference type="Proteomes" id="UP001595843"/>
    </source>
</evidence>
<accession>A0ABV8JBN4</accession>
<reference evidence="3" key="1">
    <citation type="journal article" date="2019" name="Int. J. Syst. Evol. Microbiol.">
        <title>The Global Catalogue of Microorganisms (GCM) 10K type strain sequencing project: providing services to taxonomists for standard genome sequencing and annotation.</title>
        <authorList>
            <consortium name="The Broad Institute Genomics Platform"/>
            <consortium name="The Broad Institute Genome Sequencing Center for Infectious Disease"/>
            <person name="Wu L."/>
            <person name="Ma J."/>
        </authorList>
    </citation>
    <scope>NUCLEOTIDE SEQUENCE [LARGE SCALE GENOMIC DNA]</scope>
    <source>
        <strain evidence="3">IBRC-M 10813</strain>
    </source>
</reference>
<keyword evidence="1" id="KW-1133">Transmembrane helix</keyword>
<protein>
    <recommendedName>
        <fullName evidence="4">DUF4233 domain-containing protein</fullName>
    </recommendedName>
</protein>
<dbReference type="EMBL" id="JBHSAP010000007">
    <property type="protein sequence ID" value="MFC4076171.1"/>
    <property type="molecule type" value="Genomic_DNA"/>
</dbReference>
<sequence>MSSVRLMKWITGGLEGVLAIPVLGGLIVISMGYVPLGLMLILHIVTLVLCIKSQAPKYGSILGIVTSLLAWIPFLGWIMHVVTAILLMVDAAKKEAVIEITNNQAGTPS</sequence>
<proteinExistence type="predicted"/>
<comment type="caution">
    <text evidence="2">The sequence shown here is derived from an EMBL/GenBank/DDBJ whole genome shotgun (WGS) entry which is preliminary data.</text>
</comment>
<gene>
    <name evidence="2" type="ORF">ACFOUO_05035</name>
</gene>
<feature type="transmembrane region" description="Helical" evidence="1">
    <location>
        <begin position="61"/>
        <end position="89"/>
    </location>
</feature>
<dbReference type="Proteomes" id="UP001595843">
    <property type="component" value="Unassembled WGS sequence"/>
</dbReference>
<name>A0ABV8JBN4_9BACL</name>
<evidence type="ECO:0000313" key="2">
    <source>
        <dbReference type="EMBL" id="MFC4076171.1"/>
    </source>
</evidence>